<keyword evidence="1" id="KW-0472">Membrane</keyword>
<accession>A0ABV3SVF7</accession>
<feature type="transmembrane region" description="Helical" evidence="1">
    <location>
        <begin position="55"/>
        <end position="73"/>
    </location>
</feature>
<keyword evidence="1" id="KW-0812">Transmembrane</keyword>
<organism evidence="2 3">
    <name type="scientific">Nocardioides eburneus</name>
    <dbReference type="NCBI Taxonomy" id="3231482"/>
    <lineage>
        <taxon>Bacteria</taxon>
        <taxon>Bacillati</taxon>
        <taxon>Actinomycetota</taxon>
        <taxon>Actinomycetes</taxon>
        <taxon>Propionibacteriales</taxon>
        <taxon>Nocardioidaceae</taxon>
        <taxon>Nocardioides</taxon>
    </lineage>
</organism>
<feature type="transmembrane region" description="Helical" evidence="1">
    <location>
        <begin position="118"/>
        <end position="135"/>
    </location>
</feature>
<proteinExistence type="predicted"/>
<protein>
    <submittedName>
        <fullName evidence="2">Uncharacterized protein</fullName>
    </submittedName>
</protein>
<evidence type="ECO:0000256" key="1">
    <source>
        <dbReference type="SAM" id="Phobius"/>
    </source>
</evidence>
<name>A0ABV3SVF7_9ACTN</name>
<evidence type="ECO:0000313" key="3">
    <source>
        <dbReference type="Proteomes" id="UP001556631"/>
    </source>
</evidence>
<dbReference type="RefSeq" id="WP_367991799.1">
    <property type="nucleotide sequence ID" value="NZ_JBFPJR010000006.1"/>
</dbReference>
<evidence type="ECO:0000313" key="2">
    <source>
        <dbReference type="EMBL" id="MEX0426916.1"/>
    </source>
</evidence>
<reference evidence="2 3" key="1">
    <citation type="submission" date="2024-07" db="EMBL/GenBank/DDBJ databases">
        <authorList>
            <person name="Lee S."/>
            <person name="Kang M."/>
        </authorList>
    </citation>
    <scope>NUCLEOTIDE SEQUENCE [LARGE SCALE GENOMIC DNA]</scope>
    <source>
        <strain evidence="2 3">DS6</strain>
    </source>
</reference>
<keyword evidence="1" id="KW-1133">Transmembrane helix</keyword>
<comment type="caution">
    <text evidence="2">The sequence shown here is derived from an EMBL/GenBank/DDBJ whole genome shotgun (WGS) entry which is preliminary data.</text>
</comment>
<gene>
    <name evidence="2" type="ORF">AB3X52_04720</name>
</gene>
<keyword evidence="3" id="KW-1185">Reference proteome</keyword>
<dbReference type="EMBL" id="JBFPJR010000006">
    <property type="protein sequence ID" value="MEX0426916.1"/>
    <property type="molecule type" value="Genomic_DNA"/>
</dbReference>
<sequence length="151" mass="16623">MESAHDLAETLRQADRAAAAPYVDYPPTPAWYPPATGLWAAAFCLAMALPDDGPLRTLALLALVVVELMFVVWYRRYRGTWPRGRAPEEIRRVLFAFVVGAVVVVGVVALVLWLTEPWVAAIVAFVVVTPTIAWYEKAYAAAAARVRVRLG</sequence>
<dbReference type="Proteomes" id="UP001556631">
    <property type="component" value="Unassembled WGS sequence"/>
</dbReference>
<feature type="transmembrane region" description="Helical" evidence="1">
    <location>
        <begin position="93"/>
        <end position="112"/>
    </location>
</feature>